<reference evidence="8 9" key="2">
    <citation type="submission" date="2018-11" db="EMBL/GenBank/DDBJ databases">
        <title>Genomic Encyclopedia of Type Strains, Phase IV (KMG-IV): sequencing the most valuable type-strain genomes for metagenomic binning, comparative biology and taxonomic classification.</title>
        <authorList>
            <person name="Goeker M."/>
        </authorList>
    </citation>
    <scope>NUCLEOTIDE SEQUENCE [LARGE SCALE GENOMIC DNA]</scope>
    <source>
        <strain evidence="8 9">DSM 27783</strain>
    </source>
</reference>
<dbReference type="GO" id="GO:0009306">
    <property type="term" value="P:protein secretion"/>
    <property type="evidence" value="ECO:0007669"/>
    <property type="project" value="InterPro"/>
</dbReference>
<proteinExistence type="inferred from homology"/>
<keyword evidence="3" id="KW-0472">Membrane</keyword>
<dbReference type="PANTHER" id="PTHR30332:SF24">
    <property type="entry name" value="SECRETIN GSPD-RELATED"/>
    <property type="match status" value="1"/>
</dbReference>
<comment type="subcellular location">
    <subcellularLocation>
        <location evidence="1">Membrane</location>
    </subcellularLocation>
</comment>
<evidence type="ECO:0000256" key="1">
    <source>
        <dbReference type="ARBA" id="ARBA00004370"/>
    </source>
</evidence>
<evidence type="ECO:0000259" key="6">
    <source>
        <dbReference type="Pfam" id="PF00263"/>
    </source>
</evidence>
<gene>
    <name evidence="7" type="ORF">C6V80_07210</name>
    <name evidence="8" type="ORF">EDC58_1287</name>
</gene>
<protein>
    <submittedName>
        <fullName evidence="8">General secretion pathway protein D</fullName>
    </submittedName>
    <submittedName>
        <fullName evidence="7">Type II protein secretion system D protein</fullName>
    </submittedName>
</protein>
<reference evidence="10" key="1">
    <citation type="submission" date="2018-03" db="EMBL/GenBank/DDBJ databases">
        <title>A comparative analysis of the Nautiliaceae.</title>
        <authorList>
            <person name="Grosche A."/>
            <person name="Smedile F."/>
            <person name="Vetriani C."/>
        </authorList>
    </citation>
    <scope>NUCLEOTIDE SEQUENCE [LARGE SCALE GENOMIC DNA]</scope>
    <source>
        <strain evidence="10">TB6</strain>
    </source>
</reference>
<evidence type="ECO:0000313" key="9">
    <source>
        <dbReference type="Proteomes" id="UP000272781"/>
    </source>
</evidence>
<evidence type="ECO:0000256" key="4">
    <source>
        <dbReference type="RuleBase" id="RU004003"/>
    </source>
</evidence>
<dbReference type="InterPro" id="IPR001775">
    <property type="entry name" value="GspD/PilQ"/>
</dbReference>
<dbReference type="GO" id="GO:0016020">
    <property type="term" value="C:membrane"/>
    <property type="evidence" value="ECO:0007669"/>
    <property type="project" value="UniProtKB-SubCell"/>
</dbReference>
<feature type="signal peptide" evidence="5">
    <location>
        <begin position="1"/>
        <end position="18"/>
    </location>
</feature>
<dbReference type="EMBL" id="CP027432">
    <property type="protein sequence ID" value="QCI28760.1"/>
    <property type="molecule type" value="Genomic_DNA"/>
</dbReference>
<keyword evidence="10" id="KW-1185">Reference proteome</keyword>
<evidence type="ECO:0000256" key="2">
    <source>
        <dbReference type="ARBA" id="ARBA00022729"/>
    </source>
</evidence>
<dbReference type="PANTHER" id="PTHR30332">
    <property type="entry name" value="PROBABLE GENERAL SECRETION PATHWAY PROTEIN D"/>
    <property type="match status" value="1"/>
</dbReference>
<evidence type="ECO:0000256" key="5">
    <source>
        <dbReference type="SAM" id="SignalP"/>
    </source>
</evidence>
<reference evidence="7" key="3">
    <citation type="submission" date="2019-06" db="EMBL/GenBank/DDBJ databases">
        <title>A comparative analysis of the Nautiliaceae.</title>
        <authorList>
            <person name="Grosche A."/>
            <person name="Smedile F."/>
            <person name="Vetriani C."/>
        </authorList>
    </citation>
    <scope>NUCLEOTIDE SEQUENCE</scope>
    <source>
        <strain evidence="7">TB6</strain>
    </source>
</reference>
<evidence type="ECO:0000313" key="7">
    <source>
        <dbReference type="EMBL" id="QCI28760.1"/>
    </source>
</evidence>
<evidence type="ECO:0000256" key="3">
    <source>
        <dbReference type="ARBA" id="ARBA00023136"/>
    </source>
</evidence>
<evidence type="ECO:0000313" key="10">
    <source>
        <dbReference type="Proteomes" id="UP000298805"/>
    </source>
</evidence>
<dbReference type="EMBL" id="RJVK01000003">
    <property type="protein sequence ID" value="ROR39347.1"/>
    <property type="molecule type" value="Genomic_DNA"/>
</dbReference>
<evidence type="ECO:0000313" key="8">
    <source>
        <dbReference type="EMBL" id="ROR39347.1"/>
    </source>
</evidence>
<dbReference type="Pfam" id="PF00263">
    <property type="entry name" value="Secretin"/>
    <property type="match status" value="1"/>
</dbReference>
<dbReference type="InterPro" id="IPR050810">
    <property type="entry name" value="Bact_Secretion_Sys_Channel"/>
</dbReference>
<comment type="similarity">
    <text evidence="4">Belongs to the bacterial secretin family.</text>
</comment>
<dbReference type="Proteomes" id="UP000272781">
    <property type="component" value="Unassembled WGS sequence"/>
</dbReference>
<dbReference type="InterPro" id="IPR004846">
    <property type="entry name" value="T2SS/T3SS_dom"/>
</dbReference>
<accession>A0AAJ4UXK8</accession>
<feature type="domain" description="Type II/III secretion system secretin-like" evidence="6">
    <location>
        <begin position="280"/>
        <end position="450"/>
    </location>
</feature>
<dbReference type="AlphaFoldDB" id="A0AAJ4UXK8"/>
<name>A0AAJ4UXK8_9BACT</name>
<dbReference type="Proteomes" id="UP000298805">
    <property type="component" value="Chromosome"/>
</dbReference>
<keyword evidence="2 5" id="KW-0732">Signal</keyword>
<dbReference type="RefSeq" id="WP_123352683.1">
    <property type="nucleotide sequence ID" value="NZ_CP027432.2"/>
</dbReference>
<organism evidence="8 9">
    <name type="scientific">Caminibacter pacificus</name>
    <dbReference type="NCBI Taxonomy" id="1424653"/>
    <lineage>
        <taxon>Bacteria</taxon>
        <taxon>Pseudomonadati</taxon>
        <taxon>Campylobacterota</taxon>
        <taxon>Epsilonproteobacteria</taxon>
        <taxon>Nautiliales</taxon>
        <taxon>Nautiliaceae</taxon>
        <taxon>Caminibacter</taxon>
    </lineage>
</organism>
<dbReference type="PRINTS" id="PR00811">
    <property type="entry name" value="BCTERIALGSPD"/>
</dbReference>
<dbReference type="GO" id="GO:0015627">
    <property type="term" value="C:type II protein secretion system complex"/>
    <property type="evidence" value="ECO:0007669"/>
    <property type="project" value="TreeGrafter"/>
</dbReference>
<feature type="chain" id="PRO_5042537219" evidence="5">
    <location>
        <begin position="19"/>
        <end position="468"/>
    </location>
</feature>
<sequence length="468" mass="52530">MKKLVLVLFFAISLFANDCNNKLFNYANSINPSDRLTVKEFLNLLVTQQCGINIVYKDRKAKIELSKKMPFVRIKNYTLPQILDLVLAKRGLFYTLKNNELDISYYKTKTYKLDFISTTREGEAQLNATDNTVKNTYKFDFWDNLKEKITLILKNNSDTSITLASVIGKGAKNTKANEGYFEPIVDKDSGIIVVTGTMKQIKAVDNFMKNLYKALTKEVLIDVRIYSVELSSSHKTGIDWSKLQIALPDSTVPLRSRYIAGSASLFNNATFSASALLNFLAQNGNVNSISNPKIVTLNNQKAIISVGDTIYYKYASKVVTDQNGNPSTEYTIDSKFVGVVLDITPQISDNGEIILSIAPRISAFRDATQLTNTDRGMPPDTKDSTMLSIVKMKDNQTLVLGGLITNDKTLKVNGVPILKEIPLLKYFFSSREQITSKKELVFVITPHIIDLKKKKTLRDLGFEQVRGR</sequence>